<dbReference type="PANTHER" id="PTHR33231:SF1">
    <property type="entry name" value="30S RIBOSOMAL PROTEIN"/>
    <property type="match status" value="1"/>
</dbReference>
<dbReference type="GO" id="GO:0043024">
    <property type="term" value="F:ribosomal small subunit binding"/>
    <property type="evidence" value="ECO:0007669"/>
    <property type="project" value="TreeGrafter"/>
</dbReference>
<dbReference type="Gene3D" id="3.30.160.100">
    <property type="entry name" value="Ribosome hibernation promotion factor-like"/>
    <property type="match status" value="1"/>
</dbReference>
<dbReference type="SUPFAM" id="SSF69754">
    <property type="entry name" value="Ribosome binding protein Y (YfiA homologue)"/>
    <property type="match status" value="1"/>
</dbReference>
<protein>
    <submittedName>
        <fullName evidence="3">Ribosomal subunit interface protein</fullName>
    </submittedName>
</protein>
<dbReference type="Gene3D" id="3.30.505.50">
    <property type="entry name" value="Sigma 54 modulation/S30EA ribosomal protein, C-terminal domain"/>
    <property type="match status" value="1"/>
</dbReference>
<name>A0A1W9S2H2_9BACT</name>
<dbReference type="CDD" id="cd00552">
    <property type="entry name" value="RaiA"/>
    <property type="match status" value="1"/>
</dbReference>
<accession>A0A1W9S2H2</accession>
<dbReference type="AlphaFoldDB" id="A0A1W9S2H2"/>
<dbReference type="Proteomes" id="UP000192611">
    <property type="component" value="Unassembled WGS sequence"/>
</dbReference>
<dbReference type="InterPro" id="IPR032528">
    <property type="entry name" value="Ribosom_S30AE_C"/>
</dbReference>
<dbReference type="NCBIfam" id="TIGR00741">
    <property type="entry name" value="yfiA"/>
    <property type="match status" value="1"/>
</dbReference>
<sequence length="171" mass="20136">MAINIQSKNIEISPSTEKYINKRLSKIERMLKFGYDNLNMVISLEKHRYIVEVSLKSKGHSYRGTDDSNDLRTSINNAFDKIEKQIRRQKDRYLSSKRPATEPTVEEETTTIAEEEIIIHNIQYKPMTMEEALQHFRSSNHEFFAFIDAHTDRVNVLYRRTDGRICLLKPL</sequence>
<evidence type="ECO:0000313" key="3">
    <source>
        <dbReference type="EMBL" id="OQX90500.1"/>
    </source>
</evidence>
<evidence type="ECO:0000259" key="2">
    <source>
        <dbReference type="Pfam" id="PF16321"/>
    </source>
</evidence>
<evidence type="ECO:0000313" key="4">
    <source>
        <dbReference type="Proteomes" id="UP000192611"/>
    </source>
</evidence>
<dbReference type="GO" id="GO:0045900">
    <property type="term" value="P:negative regulation of translational elongation"/>
    <property type="evidence" value="ECO:0007669"/>
    <property type="project" value="TreeGrafter"/>
</dbReference>
<dbReference type="InterPro" id="IPR036567">
    <property type="entry name" value="RHF-like"/>
</dbReference>
<dbReference type="InterPro" id="IPR050574">
    <property type="entry name" value="HPF/YfiA_ribosome-assoc"/>
</dbReference>
<feature type="domain" description="Sigma 54 modulation/S30EA ribosomal protein C-terminal" evidence="2">
    <location>
        <begin position="121"/>
        <end position="165"/>
    </location>
</feature>
<gene>
    <name evidence="3" type="ORF">B6D57_02870</name>
</gene>
<dbReference type="Pfam" id="PF02482">
    <property type="entry name" value="Ribosomal_S30AE"/>
    <property type="match status" value="1"/>
</dbReference>
<comment type="caution">
    <text evidence="3">The sequence shown here is derived from an EMBL/GenBank/DDBJ whole genome shotgun (WGS) entry which is preliminary data.</text>
</comment>
<dbReference type="EMBL" id="NATQ01000047">
    <property type="protein sequence ID" value="OQX90500.1"/>
    <property type="molecule type" value="Genomic_DNA"/>
</dbReference>
<dbReference type="InterPro" id="IPR003489">
    <property type="entry name" value="RHF/RaiA"/>
</dbReference>
<dbReference type="GO" id="GO:0022627">
    <property type="term" value="C:cytosolic small ribosomal subunit"/>
    <property type="evidence" value="ECO:0007669"/>
    <property type="project" value="TreeGrafter"/>
</dbReference>
<reference evidence="4" key="1">
    <citation type="submission" date="2017-03" db="EMBL/GenBank/DDBJ databases">
        <title>Novel pathways for hydrocarbon cycling and metabolic interdependencies in hydrothermal sediment communities.</title>
        <authorList>
            <person name="Dombrowski N."/>
            <person name="Seitz K."/>
            <person name="Teske A."/>
            <person name="Baker B."/>
        </authorList>
    </citation>
    <scope>NUCLEOTIDE SEQUENCE [LARGE SCALE GENOMIC DNA]</scope>
</reference>
<proteinExistence type="predicted"/>
<keyword evidence="1" id="KW-0810">Translation regulation</keyword>
<dbReference type="Pfam" id="PF16321">
    <property type="entry name" value="Ribosom_S30AE_C"/>
    <property type="match status" value="1"/>
</dbReference>
<dbReference type="PANTHER" id="PTHR33231">
    <property type="entry name" value="30S RIBOSOMAL PROTEIN"/>
    <property type="match status" value="1"/>
</dbReference>
<dbReference type="InterPro" id="IPR038416">
    <property type="entry name" value="Ribosom_S30AE_C_sf"/>
</dbReference>
<organism evidence="3 4">
    <name type="scientific">Candidatus Coatesbacteria bacterium 4484_99</name>
    <dbReference type="NCBI Taxonomy" id="1970774"/>
    <lineage>
        <taxon>Bacteria</taxon>
        <taxon>Candidatus Coatesiibacteriota</taxon>
    </lineage>
</organism>
<evidence type="ECO:0000256" key="1">
    <source>
        <dbReference type="ARBA" id="ARBA00022845"/>
    </source>
</evidence>